<keyword evidence="3" id="KW-1185">Reference proteome</keyword>
<dbReference type="Pfam" id="PF04397">
    <property type="entry name" value="LytTR"/>
    <property type="match status" value="1"/>
</dbReference>
<dbReference type="PANTHER" id="PTHR37299:SF1">
    <property type="entry name" value="STAGE 0 SPORULATION PROTEIN A HOMOLOG"/>
    <property type="match status" value="1"/>
</dbReference>
<dbReference type="PROSITE" id="PS50930">
    <property type="entry name" value="HTH_LYTTR"/>
    <property type="match status" value="1"/>
</dbReference>
<reference evidence="3" key="1">
    <citation type="submission" date="2024-03" db="EMBL/GenBank/DDBJ databases">
        <title>Chitinophaga horti sp. nov., isolated from garden soil.</title>
        <authorList>
            <person name="Lee D.S."/>
            <person name="Han D.M."/>
            <person name="Baek J.H."/>
            <person name="Choi D.G."/>
            <person name="Jeon J.H."/>
            <person name="Jeon C.O."/>
        </authorList>
    </citation>
    <scope>NUCLEOTIDE SEQUENCE [LARGE SCALE GENOMIC DNA]</scope>
    <source>
        <strain evidence="3">GPA1</strain>
    </source>
</reference>
<evidence type="ECO:0000313" key="2">
    <source>
        <dbReference type="EMBL" id="WZN40808.1"/>
    </source>
</evidence>
<evidence type="ECO:0000259" key="1">
    <source>
        <dbReference type="PROSITE" id="PS50930"/>
    </source>
</evidence>
<accession>A0ABZ2YMK4</accession>
<gene>
    <name evidence="2" type="ORF">WJU16_22870</name>
</gene>
<dbReference type="RefSeq" id="WP_341835673.1">
    <property type="nucleotide sequence ID" value="NZ_CP149822.1"/>
</dbReference>
<keyword evidence="2" id="KW-0238">DNA-binding</keyword>
<organism evidence="2 3">
    <name type="scientific">Chitinophaga pollutisoli</name>
    <dbReference type="NCBI Taxonomy" id="3133966"/>
    <lineage>
        <taxon>Bacteria</taxon>
        <taxon>Pseudomonadati</taxon>
        <taxon>Bacteroidota</taxon>
        <taxon>Chitinophagia</taxon>
        <taxon>Chitinophagales</taxon>
        <taxon>Chitinophagaceae</taxon>
        <taxon>Chitinophaga</taxon>
    </lineage>
</organism>
<dbReference type="PANTHER" id="PTHR37299">
    <property type="entry name" value="TRANSCRIPTIONAL REGULATOR-RELATED"/>
    <property type="match status" value="1"/>
</dbReference>
<dbReference type="Gene3D" id="2.40.50.1020">
    <property type="entry name" value="LytTr DNA-binding domain"/>
    <property type="match status" value="1"/>
</dbReference>
<feature type="domain" description="HTH LytTR-type" evidence="1">
    <location>
        <begin position="10"/>
        <end position="104"/>
    </location>
</feature>
<name>A0ABZ2YMK4_9BACT</name>
<sequence>MMHPPFFIWDDGKFVKINLADIAVLKTEDNYLRLYAKEESYLIRATLDKTLSQLPEGSFVRIHKSFAVALQHLEAVEKEAAIVYGVAFPVSKRYYPELISSLNVLG</sequence>
<dbReference type="EMBL" id="CP149822">
    <property type="protein sequence ID" value="WZN40808.1"/>
    <property type="molecule type" value="Genomic_DNA"/>
</dbReference>
<protein>
    <submittedName>
        <fullName evidence="2">LytTR family DNA-binding domain-containing protein</fullName>
    </submittedName>
</protein>
<dbReference type="SMART" id="SM00850">
    <property type="entry name" value="LytTR"/>
    <property type="match status" value="1"/>
</dbReference>
<proteinExistence type="predicted"/>
<dbReference type="GO" id="GO:0003677">
    <property type="term" value="F:DNA binding"/>
    <property type="evidence" value="ECO:0007669"/>
    <property type="project" value="UniProtKB-KW"/>
</dbReference>
<dbReference type="Proteomes" id="UP001485459">
    <property type="component" value="Chromosome"/>
</dbReference>
<dbReference type="InterPro" id="IPR046947">
    <property type="entry name" value="LytR-like"/>
</dbReference>
<evidence type="ECO:0000313" key="3">
    <source>
        <dbReference type="Proteomes" id="UP001485459"/>
    </source>
</evidence>
<dbReference type="InterPro" id="IPR007492">
    <property type="entry name" value="LytTR_DNA-bd_dom"/>
</dbReference>